<sequence length="1998" mass="219113">MPDSLVNASATPTESVLVVRAQADAIESALTDDSRTKVLPRDIQPGGKYYSIVKLQGTGWLITPSLLVTAGHCAFDHTHNLGKAVKVRAYVGYRGKDSLNDKGVQFRTGVKIATPKEWITSDINRASDVAFVEVNRPFDNIDPILYEPTPPLIEKIKLSVVGYPSDRTFRDEPAAEMYEMHKDTTCDLSKTTLNTLEYTISSYGGQSGSPVLKYGENTSIGAHVYGLGNKNSASVIRGPYGNYFKEIINSMHSSNPISTTSNGIDYFKIEGRPEGLTKEVVFTEESAFWGTFTKVVNVGAKIGGAALQVGTPFLGPIGAPIAAVAGTALSVVSKLTDQGAESSFETENPQTDYKQYATRAIVSEAALQAVLKMNMEQANKYGVFTKMQEHYSQAKDLVPKVAKIITPAIAEPALPPATESSFDSVKQPFIDGILRQAKVMSSESTAEQESFFDFVSSVVQTAASVASPVMGAVSAIANAIGSAENSMELDPSDISPLVEVLCHRALLGEAALQALMSSPAHDIQDESWFSDLVNTVKDVGPAVIKVAPTVIRTVTPLVSALVGSGESQLSGGGSENRGRTGTAGTAAVPKPSGMNGGSKSIASQSSADLVRGNSPALHQSNGIAKLGPSDSSLSGSEEARQCGADSMPYLHPQEDDVALLDTVISFQKLNAPSAENSASDDVEYTIEDGVDPSEYAISTRAVDDGAELLVLMDNRIALTSTQPDQLSHCFSAAIASIVKQNNTGSRLIKDVDLLDDLTWNRSGTILSHLAPAVFSWDGEMSCAKLDVVSTRLAWHLVNLGVKSGQTMIPICFDESIWVTVSILAIFKTGAAFVPIDLTQTIERLRKLLEEVDGRLFLTSRPYSETSFDEGTTVVAVNQGLIDSLAETVPEGQELENKHHVMCSPPQNLLAYLRVFYPPRGSDHKLLLFWYRVGLLKDLARVPGDCICIPSNDDRMGDISKAINTLQASLTFLTTTVANLKDPKEIPSLHTNTLGEEATTYTVYCIVNCDDPERLLPIGAVEKLLVKKHILALGYLNDAERTTRTFIESPQWMQRTGQSGRLSRTGDLVRYSKNDGLVYIEGADTHVKVRGQRVELKEVEIQLSTTLPHIRQIITEVIVPSGNKSTAMVATFVVAPRSAEMAYRGGGSFQQPLPKFNLFVKHMLEMNKNKAATDIWKAQLSGYDSQAFPPLPSVGHTVIADNMIERACPSLPRNTQGDITVATVIQASLALTIHLKTGTNDVVFGIFSRHFSHDSLGDSQASTSRHIFESNSDFGGEPAFPSDFEPWIGSVDNIFNVYGPSECTAICCASRIEMPCPVKKLVSGDLGMPLGSHGWIVDPDNMDRLMPFGAVGELIIEGPIIPLRLNPEGEEQWTRAAIWKYKQTKLRGQRLELGEVEFHLHVCMPHVDQLAVEVIPATDTSSPALAAFIVNVNDSRDAATDNYFGTIRRILDASEAHCAKSQTGTVALQAAVSDVLFDLNPIQKPFFEFQQDPNVEFDQCFLLKLATTGSYQKLSDALGYDKPELRTQHRSDINYIWSLQRYVQNKADLATYLKSAALLCTELNDRPLPTIWNEGHGREVWDDSLDISRTRGWFTTMAPVVVSGSEQKTLQDYAREVQDSMRSMPQNGRSQFVSRFVNKNDSDKFISNLPTDIMFNYSSGYGQLERQNSLFQNITAPNSRLEHTALVSNFRHYAIFDVLPVVNRGRLSYQTSLEALGPELINESNNDEMLTMSDFLGVVDSYEDIEEFHEDIIPTLDISSVNKIEHIYSTTPMQEGILVSQIKDNKTYHSRLQMRVTSIKSGFVSRLIDLIRLQKAWLTVVQRHDLLRVILVHDFPGNSATNQGILLNPRPSIQVLHNSNKSIATHITFPYTICDDYEACLILETNHAIVDGHSTKVLEHDLQRACRDNTIRCSILHGVRSFVDNQSRDEGVQYWAELLEGAEPCHSPGLSATSRLEDEENGRTICAPNLNTARIRQFRKDQEITSATMIQLAWVIVLR</sequence>
<reference evidence="1" key="1">
    <citation type="submission" date="2022-08" db="EMBL/GenBank/DDBJ databases">
        <title>Genome Sequence of Fusarium decemcellulare.</title>
        <authorList>
            <person name="Buettner E."/>
        </authorList>
    </citation>
    <scope>NUCLEOTIDE SEQUENCE</scope>
    <source>
        <strain evidence="1">Babe19</strain>
    </source>
</reference>
<dbReference type="EMBL" id="JANRMS010000008">
    <property type="protein sequence ID" value="KAJ3550072.1"/>
    <property type="molecule type" value="Genomic_DNA"/>
</dbReference>
<evidence type="ECO:0000313" key="1">
    <source>
        <dbReference type="EMBL" id="KAJ3550072.1"/>
    </source>
</evidence>
<comment type="caution">
    <text evidence="1">The sequence shown here is derived from an EMBL/GenBank/DDBJ whole genome shotgun (WGS) entry which is preliminary data.</text>
</comment>
<protein>
    <submittedName>
        <fullName evidence="1">Uncharacterized protein</fullName>
    </submittedName>
</protein>
<organism evidence="1 2">
    <name type="scientific">Fusarium decemcellulare</name>
    <dbReference type="NCBI Taxonomy" id="57161"/>
    <lineage>
        <taxon>Eukaryota</taxon>
        <taxon>Fungi</taxon>
        <taxon>Dikarya</taxon>
        <taxon>Ascomycota</taxon>
        <taxon>Pezizomycotina</taxon>
        <taxon>Sordariomycetes</taxon>
        <taxon>Hypocreomycetidae</taxon>
        <taxon>Hypocreales</taxon>
        <taxon>Nectriaceae</taxon>
        <taxon>Fusarium</taxon>
        <taxon>Fusarium decemcellulare species complex</taxon>
    </lineage>
</organism>
<gene>
    <name evidence="1" type="ORF">NM208_g164</name>
</gene>
<name>A0ACC1T0P6_9HYPO</name>
<evidence type="ECO:0000313" key="2">
    <source>
        <dbReference type="Proteomes" id="UP001148629"/>
    </source>
</evidence>
<accession>A0ACC1T0P6</accession>
<keyword evidence="2" id="KW-1185">Reference proteome</keyword>
<proteinExistence type="predicted"/>
<dbReference type="Proteomes" id="UP001148629">
    <property type="component" value="Unassembled WGS sequence"/>
</dbReference>